<dbReference type="Proteomes" id="UP000316770">
    <property type="component" value="Chromosome"/>
</dbReference>
<proteinExistence type="predicted"/>
<sequence>MQFWLRRCLSLQPSFVERAAWQQCRQPVWIRSRECESKSFSLLPWEACPVVSVVVRQTLTVDATLVRRGRPNERLSHQP</sequence>
<organism evidence="1 2">
    <name type="scientific">Rosistilla oblonga</name>
    <dbReference type="NCBI Taxonomy" id="2527990"/>
    <lineage>
        <taxon>Bacteria</taxon>
        <taxon>Pseudomonadati</taxon>
        <taxon>Planctomycetota</taxon>
        <taxon>Planctomycetia</taxon>
        <taxon>Pirellulales</taxon>
        <taxon>Pirellulaceae</taxon>
        <taxon>Rosistilla</taxon>
    </lineage>
</organism>
<evidence type="ECO:0000313" key="2">
    <source>
        <dbReference type="Proteomes" id="UP000316770"/>
    </source>
</evidence>
<gene>
    <name evidence="1" type="ORF">Mal33_41170</name>
</gene>
<evidence type="ECO:0000313" key="1">
    <source>
        <dbReference type="EMBL" id="QDV58100.1"/>
    </source>
</evidence>
<protein>
    <submittedName>
        <fullName evidence="1">Uncharacterized protein</fullName>
    </submittedName>
</protein>
<name>A0A518IYE1_9BACT</name>
<accession>A0A518IYE1</accession>
<keyword evidence="2" id="KW-1185">Reference proteome</keyword>
<reference evidence="1 2" key="1">
    <citation type="submission" date="2019-02" db="EMBL/GenBank/DDBJ databases">
        <title>Deep-cultivation of Planctomycetes and their phenomic and genomic characterization uncovers novel biology.</title>
        <authorList>
            <person name="Wiegand S."/>
            <person name="Jogler M."/>
            <person name="Boedeker C."/>
            <person name="Pinto D."/>
            <person name="Vollmers J."/>
            <person name="Rivas-Marin E."/>
            <person name="Kohn T."/>
            <person name="Peeters S.H."/>
            <person name="Heuer A."/>
            <person name="Rast P."/>
            <person name="Oberbeckmann S."/>
            <person name="Bunk B."/>
            <person name="Jeske O."/>
            <person name="Meyerdierks A."/>
            <person name="Storesund J.E."/>
            <person name="Kallscheuer N."/>
            <person name="Luecker S."/>
            <person name="Lage O.M."/>
            <person name="Pohl T."/>
            <person name="Merkel B.J."/>
            <person name="Hornburger P."/>
            <person name="Mueller R.-W."/>
            <person name="Bruemmer F."/>
            <person name="Labrenz M."/>
            <person name="Spormann A.M."/>
            <person name="Op den Camp H."/>
            <person name="Overmann J."/>
            <person name="Amann R."/>
            <person name="Jetten M.S.M."/>
            <person name="Mascher T."/>
            <person name="Medema M.H."/>
            <person name="Devos D.P."/>
            <person name="Kaster A.-K."/>
            <person name="Ovreas L."/>
            <person name="Rohde M."/>
            <person name="Galperin M.Y."/>
            <person name="Jogler C."/>
        </authorList>
    </citation>
    <scope>NUCLEOTIDE SEQUENCE [LARGE SCALE GENOMIC DNA]</scope>
    <source>
        <strain evidence="1 2">Mal33</strain>
    </source>
</reference>
<dbReference type="AlphaFoldDB" id="A0A518IYE1"/>
<dbReference type="EMBL" id="CP036318">
    <property type="protein sequence ID" value="QDV58100.1"/>
    <property type="molecule type" value="Genomic_DNA"/>
</dbReference>